<dbReference type="AlphaFoldDB" id="A0A084VHI1"/>
<dbReference type="EMBL" id="ATLV01013176">
    <property type="status" value="NOT_ANNOTATED_CDS"/>
    <property type="molecule type" value="Genomic_DNA"/>
</dbReference>
<name>A0A084VHI1_ANOSI</name>
<dbReference type="OrthoDB" id="7384592at2759"/>
<sequence>MTFRRYLLNRPIRFVRIQNAGRFSLTIGSGGSQIFAAHCLARIIAEILVFNQKYGANPELNEALGYREEYNKLAEN</sequence>
<dbReference type="Proteomes" id="UP000030765">
    <property type="component" value="Unassembled WGS sequence"/>
</dbReference>
<organism evidence="1">
    <name type="scientific">Anopheles sinensis</name>
    <name type="common">Mosquito</name>
    <dbReference type="NCBI Taxonomy" id="74873"/>
    <lineage>
        <taxon>Eukaryota</taxon>
        <taxon>Metazoa</taxon>
        <taxon>Ecdysozoa</taxon>
        <taxon>Arthropoda</taxon>
        <taxon>Hexapoda</taxon>
        <taxon>Insecta</taxon>
        <taxon>Pterygota</taxon>
        <taxon>Neoptera</taxon>
        <taxon>Endopterygota</taxon>
        <taxon>Diptera</taxon>
        <taxon>Nematocera</taxon>
        <taxon>Culicoidea</taxon>
        <taxon>Culicidae</taxon>
        <taxon>Anophelinae</taxon>
        <taxon>Anopheles</taxon>
    </lineage>
</organism>
<keyword evidence="3" id="KW-1185">Reference proteome</keyword>
<proteinExistence type="predicted"/>
<dbReference type="VEuPathDB" id="VectorBase:ASIC004558"/>
<protein>
    <submittedName>
        <fullName evidence="1 2">Uncharacterized protein</fullName>
    </submittedName>
</protein>
<accession>A0A084VHI1</accession>
<dbReference type="EnsemblMetazoa" id="ASIC004558-RA">
    <property type="protein sequence ID" value="ASIC004558-PA"/>
    <property type="gene ID" value="ASIC004558"/>
</dbReference>
<evidence type="ECO:0000313" key="3">
    <source>
        <dbReference type="Proteomes" id="UP000030765"/>
    </source>
</evidence>
<reference evidence="2" key="2">
    <citation type="submission" date="2020-05" db="UniProtKB">
        <authorList>
            <consortium name="EnsemblMetazoa"/>
        </authorList>
    </citation>
    <scope>IDENTIFICATION</scope>
</reference>
<evidence type="ECO:0000313" key="2">
    <source>
        <dbReference type="EnsemblMetazoa" id="ASIC004558-PA"/>
    </source>
</evidence>
<gene>
    <name evidence="1" type="ORF">ZHAS_00004558</name>
</gene>
<reference evidence="1 3" key="1">
    <citation type="journal article" date="2014" name="BMC Genomics">
        <title>Genome sequence of Anopheles sinensis provides insight into genetics basis of mosquito competence for malaria parasites.</title>
        <authorList>
            <person name="Zhou D."/>
            <person name="Zhang D."/>
            <person name="Ding G."/>
            <person name="Shi L."/>
            <person name="Hou Q."/>
            <person name="Ye Y."/>
            <person name="Xu Y."/>
            <person name="Zhou H."/>
            <person name="Xiong C."/>
            <person name="Li S."/>
            <person name="Yu J."/>
            <person name="Hong S."/>
            <person name="Yu X."/>
            <person name="Zou P."/>
            <person name="Chen C."/>
            <person name="Chang X."/>
            <person name="Wang W."/>
            <person name="Lv Y."/>
            <person name="Sun Y."/>
            <person name="Ma L."/>
            <person name="Shen B."/>
            <person name="Zhu C."/>
        </authorList>
    </citation>
    <scope>NUCLEOTIDE SEQUENCE [LARGE SCALE GENOMIC DNA]</scope>
</reference>
<dbReference type="EMBL" id="KE524842">
    <property type="protein sequence ID" value="KFB37425.1"/>
    <property type="molecule type" value="Genomic_DNA"/>
</dbReference>
<evidence type="ECO:0000313" key="1">
    <source>
        <dbReference type="EMBL" id="KFB37425.1"/>
    </source>
</evidence>